<keyword evidence="3" id="KW-1185">Reference proteome</keyword>
<reference evidence="2" key="1">
    <citation type="submission" date="2023-07" db="EMBL/GenBank/DDBJ databases">
        <title>Ureibacillus sp. isolated from freshwater well.</title>
        <authorList>
            <person name="Kirdat K."/>
            <person name="Bhatt A."/>
            <person name="Teware R."/>
            <person name="Bhavsar Y."/>
            <person name="Yadav A."/>
        </authorList>
    </citation>
    <scope>NUCLEOTIDE SEQUENCE</scope>
    <source>
        <strain evidence="2">BA0131</strain>
    </source>
</reference>
<comment type="caution">
    <text evidence="2">The sequence shown here is derived from an EMBL/GenBank/DDBJ whole genome shotgun (WGS) entry which is preliminary data.</text>
</comment>
<keyword evidence="1" id="KW-0812">Transmembrane</keyword>
<organism evidence="2 3">
    <name type="scientific">Ureibacillus aquaedulcis</name>
    <dbReference type="NCBI Taxonomy" id="3058421"/>
    <lineage>
        <taxon>Bacteria</taxon>
        <taxon>Bacillati</taxon>
        <taxon>Bacillota</taxon>
        <taxon>Bacilli</taxon>
        <taxon>Bacillales</taxon>
        <taxon>Caryophanaceae</taxon>
        <taxon>Ureibacillus</taxon>
    </lineage>
</organism>
<gene>
    <name evidence="2" type="ORF">QYB95_09705</name>
</gene>
<evidence type="ECO:0008006" key="4">
    <source>
        <dbReference type="Google" id="ProtNLM"/>
    </source>
</evidence>
<dbReference type="EMBL" id="JAUHTQ010000006">
    <property type="protein sequence ID" value="MDN4493810.1"/>
    <property type="molecule type" value="Genomic_DNA"/>
</dbReference>
<keyword evidence="1" id="KW-1133">Transmembrane helix</keyword>
<dbReference type="RefSeq" id="WP_301138146.1">
    <property type="nucleotide sequence ID" value="NZ_JAUHTQ010000006.1"/>
</dbReference>
<proteinExistence type="predicted"/>
<evidence type="ECO:0000313" key="2">
    <source>
        <dbReference type="EMBL" id="MDN4493810.1"/>
    </source>
</evidence>
<sequence>MANHKKTSDDNLKGTLYATFGIGIIIIVIWALCFNLFIDRF</sequence>
<dbReference type="Proteomes" id="UP001172743">
    <property type="component" value="Unassembled WGS sequence"/>
</dbReference>
<accession>A0ABT8GQY3</accession>
<evidence type="ECO:0000313" key="3">
    <source>
        <dbReference type="Proteomes" id="UP001172743"/>
    </source>
</evidence>
<evidence type="ECO:0000256" key="1">
    <source>
        <dbReference type="SAM" id="Phobius"/>
    </source>
</evidence>
<keyword evidence="1" id="KW-0472">Membrane</keyword>
<feature type="transmembrane region" description="Helical" evidence="1">
    <location>
        <begin position="16"/>
        <end position="38"/>
    </location>
</feature>
<name>A0ABT8GQY3_9BACL</name>
<protein>
    <recommendedName>
        <fullName evidence="4">Cytochrome c oxidase subunit 2A</fullName>
    </recommendedName>
</protein>